<dbReference type="InterPro" id="IPR002155">
    <property type="entry name" value="Thiolase"/>
</dbReference>
<keyword evidence="9" id="KW-1185">Reference proteome</keyword>
<feature type="active site" description="Proton acceptor" evidence="4">
    <location>
        <position position="333"/>
    </location>
</feature>
<dbReference type="SUPFAM" id="SSF53901">
    <property type="entry name" value="Thiolase-like"/>
    <property type="match status" value="2"/>
</dbReference>
<dbReference type="OrthoDB" id="9764638at2"/>
<dbReference type="GO" id="GO:0016747">
    <property type="term" value="F:acyltransferase activity, transferring groups other than amino-acyl groups"/>
    <property type="evidence" value="ECO:0007669"/>
    <property type="project" value="InterPro"/>
</dbReference>
<dbReference type="InterPro" id="IPR020613">
    <property type="entry name" value="Thiolase_CS"/>
</dbReference>
<dbReference type="InterPro" id="IPR020616">
    <property type="entry name" value="Thiolase_N"/>
</dbReference>
<evidence type="ECO:0000259" key="7">
    <source>
        <dbReference type="Pfam" id="PF02803"/>
    </source>
</evidence>
<evidence type="ECO:0000256" key="2">
    <source>
        <dbReference type="ARBA" id="ARBA00022679"/>
    </source>
</evidence>
<gene>
    <name evidence="8" type="ORF">BRW65_01430</name>
</gene>
<dbReference type="AlphaFoldDB" id="A0A1Q4I2C5"/>
<dbReference type="STRING" id="53378.BRW65_01430"/>
<dbReference type="Pfam" id="PF02803">
    <property type="entry name" value="Thiolase_C"/>
    <property type="match status" value="1"/>
</dbReference>
<keyword evidence="3 5" id="KW-0012">Acyltransferase</keyword>
<organism evidence="8 9">
    <name type="scientific">Mycobacterium paraffinicum</name>
    <dbReference type="NCBI Taxonomy" id="53378"/>
    <lineage>
        <taxon>Bacteria</taxon>
        <taxon>Bacillati</taxon>
        <taxon>Actinomycetota</taxon>
        <taxon>Actinomycetes</taxon>
        <taxon>Mycobacteriales</taxon>
        <taxon>Mycobacteriaceae</taxon>
        <taxon>Mycobacterium</taxon>
    </lineage>
</organism>
<evidence type="ECO:0000313" key="8">
    <source>
        <dbReference type="EMBL" id="OJZ76121.1"/>
    </source>
</evidence>
<comment type="similarity">
    <text evidence="1 5">Belongs to the thiolase-like superfamily. Thiolase family.</text>
</comment>
<proteinExistence type="inferred from homology"/>
<protein>
    <submittedName>
        <fullName evidence="8">Acetyl-CoA acetyltransferase</fullName>
    </submittedName>
</protein>
<keyword evidence="2 5" id="KW-0808">Transferase</keyword>
<dbReference type="PANTHER" id="PTHR43365:SF1">
    <property type="entry name" value="ACETYL-COA C-ACYLTRANSFERASE"/>
    <property type="match status" value="1"/>
</dbReference>
<feature type="domain" description="Thiolase C-terminal" evidence="7">
    <location>
        <begin position="255"/>
        <end position="376"/>
    </location>
</feature>
<reference evidence="8 9" key="1">
    <citation type="submission" date="2016-11" db="EMBL/GenBank/DDBJ databases">
        <title>Genome sequences of unsequenced Mycobacteria.</title>
        <authorList>
            <person name="Greninger A.L."/>
            <person name="Fang F."/>
            <person name="Jerome K.R."/>
        </authorList>
    </citation>
    <scope>NUCLEOTIDE SEQUENCE [LARGE SCALE GENOMIC DNA]</scope>
    <source>
        <strain evidence="8 9">M11</strain>
    </source>
</reference>
<dbReference type="InterPro" id="IPR020617">
    <property type="entry name" value="Thiolase_C"/>
</dbReference>
<sequence>MSKKAVIVEAVRTPLGKKGRGLAHLHPAELLAAVFTELFKRTGVDAADVDQVIGGCVTTANEQAGNITRSGWLTAELPITIGATTIDCACGSGQQANHLISSMVEAGAIDVGVACGVESMSRVALHANKPAGVHTIRPDNASWEYPTQYEAAERIAKLRGLTRDDLDAFGLRSQQLAARAWADGAYTDEVVPLASPAGLVDRDEGIRDTSAEKLATLAPLAEGAMHTAATSSQLTDGAAAVLWMSHERAIALGLRPRARFRAHNLTGSDPYYLLDGPVEATARVLDQAAMKLGDIDHYEVNEAFASVPLSWARVHDADMDKLNPNGGAIALGHPVGCTGSRLVTSAVHHLERADRTTSLITMCTGGAMATAAVLERL</sequence>
<dbReference type="EMBL" id="MPNT01000001">
    <property type="protein sequence ID" value="OJZ76121.1"/>
    <property type="molecule type" value="Genomic_DNA"/>
</dbReference>
<comment type="caution">
    <text evidence="8">The sequence shown here is derived from an EMBL/GenBank/DDBJ whole genome shotgun (WGS) entry which is preliminary data.</text>
</comment>
<evidence type="ECO:0000256" key="5">
    <source>
        <dbReference type="RuleBase" id="RU003557"/>
    </source>
</evidence>
<evidence type="ECO:0000256" key="1">
    <source>
        <dbReference type="ARBA" id="ARBA00010982"/>
    </source>
</evidence>
<dbReference type="PROSITE" id="PS00737">
    <property type="entry name" value="THIOLASE_2"/>
    <property type="match status" value="1"/>
</dbReference>
<evidence type="ECO:0000256" key="3">
    <source>
        <dbReference type="ARBA" id="ARBA00023315"/>
    </source>
</evidence>
<dbReference type="NCBIfam" id="TIGR01930">
    <property type="entry name" value="AcCoA-C-Actrans"/>
    <property type="match status" value="1"/>
</dbReference>
<dbReference type="Gene3D" id="3.40.47.10">
    <property type="match status" value="2"/>
</dbReference>
<accession>A0A1Q4I2C5</accession>
<dbReference type="Proteomes" id="UP000186438">
    <property type="component" value="Unassembled WGS sequence"/>
</dbReference>
<dbReference type="NCBIfam" id="NF005889">
    <property type="entry name" value="PRK07850.1"/>
    <property type="match status" value="1"/>
</dbReference>
<evidence type="ECO:0000259" key="6">
    <source>
        <dbReference type="Pfam" id="PF00108"/>
    </source>
</evidence>
<dbReference type="InterPro" id="IPR016039">
    <property type="entry name" value="Thiolase-like"/>
</dbReference>
<dbReference type="PANTHER" id="PTHR43365">
    <property type="entry name" value="BLR7806 PROTEIN"/>
    <property type="match status" value="1"/>
</dbReference>
<dbReference type="PIRSF" id="PIRSF000429">
    <property type="entry name" value="Ac-CoA_Ac_transf"/>
    <property type="match status" value="1"/>
</dbReference>
<feature type="active site" description="Proton acceptor" evidence="4">
    <location>
        <position position="363"/>
    </location>
</feature>
<evidence type="ECO:0000313" key="9">
    <source>
        <dbReference type="Proteomes" id="UP000186438"/>
    </source>
</evidence>
<dbReference type="RefSeq" id="WP_073870378.1">
    <property type="nucleotide sequence ID" value="NZ_MPNT01000001.1"/>
</dbReference>
<dbReference type="CDD" id="cd00751">
    <property type="entry name" value="thiolase"/>
    <property type="match status" value="1"/>
</dbReference>
<evidence type="ECO:0000256" key="4">
    <source>
        <dbReference type="PIRSR" id="PIRSR000429-1"/>
    </source>
</evidence>
<feature type="active site" description="Acyl-thioester intermediate" evidence="4">
    <location>
        <position position="90"/>
    </location>
</feature>
<dbReference type="Pfam" id="PF00108">
    <property type="entry name" value="Thiolase_N"/>
    <property type="match status" value="1"/>
</dbReference>
<name>A0A1Q4I2C5_9MYCO</name>
<feature type="domain" description="Thiolase N-terminal" evidence="6">
    <location>
        <begin position="6"/>
        <end position="246"/>
    </location>
</feature>